<evidence type="ECO:0000256" key="4">
    <source>
        <dbReference type="ARBA" id="ARBA00022989"/>
    </source>
</evidence>
<dbReference type="GO" id="GO:0012505">
    <property type="term" value="C:endomembrane system"/>
    <property type="evidence" value="ECO:0007669"/>
    <property type="project" value="UniProtKB-SubCell"/>
</dbReference>
<feature type="transmembrane region" description="Helical" evidence="6">
    <location>
        <begin position="54"/>
        <end position="77"/>
    </location>
</feature>
<evidence type="ECO:0000259" key="7">
    <source>
        <dbReference type="PROSITE" id="PS50850"/>
    </source>
</evidence>
<dbReference type="EMBL" id="MU128928">
    <property type="protein sequence ID" value="KAF9517954.1"/>
    <property type="molecule type" value="Genomic_DNA"/>
</dbReference>
<dbReference type="SUPFAM" id="SSF103473">
    <property type="entry name" value="MFS general substrate transporter"/>
    <property type="match status" value="1"/>
</dbReference>
<feature type="transmembrane region" description="Helical" evidence="6">
    <location>
        <begin position="522"/>
        <end position="540"/>
    </location>
</feature>
<dbReference type="InterPro" id="IPR036259">
    <property type="entry name" value="MFS_trans_sf"/>
</dbReference>
<keyword evidence="9" id="KW-1185">Reference proteome</keyword>
<dbReference type="Gene3D" id="1.20.1250.20">
    <property type="entry name" value="MFS general substrate transporter like domains"/>
    <property type="match status" value="2"/>
</dbReference>
<comment type="caution">
    <text evidence="8">The sequence shown here is derived from an EMBL/GenBank/DDBJ whole genome shotgun (WGS) entry which is preliminary data.</text>
</comment>
<dbReference type="GO" id="GO:0000329">
    <property type="term" value="C:fungal-type vacuole membrane"/>
    <property type="evidence" value="ECO:0007669"/>
    <property type="project" value="TreeGrafter"/>
</dbReference>
<feature type="transmembrane region" description="Helical" evidence="6">
    <location>
        <begin position="203"/>
        <end position="222"/>
    </location>
</feature>
<dbReference type="PANTHER" id="PTHR23501:SF191">
    <property type="entry name" value="VACUOLAR BASIC AMINO ACID TRANSPORTER 4"/>
    <property type="match status" value="1"/>
</dbReference>
<evidence type="ECO:0000256" key="5">
    <source>
        <dbReference type="ARBA" id="ARBA00023136"/>
    </source>
</evidence>
<dbReference type="AlphaFoldDB" id="A0A9P6B578"/>
<evidence type="ECO:0000256" key="1">
    <source>
        <dbReference type="ARBA" id="ARBA00004127"/>
    </source>
</evidence>
<keyword evidence="2" id="KW-0813">Transport</keyword>
<feature type="transmembrane region" description="Helical" evidence="6">
    <location>
        <begin position="176"/>
        <end position="197"/>
    </location>
</feature>
<dbReference type="PROSITE" id="PS50850">
    <property type="entry name" value="MFS"/>
    <property type="match status" value="1"/>
</dbReference>
<evidence type="ECO:0000313" key="9">
    <source>
        <dbReference type="Proteomes" id="UP000886523"/>
    </source>
</evidence>
<evidence type="ECO:0000256" key="3">
    <source>
        <dbReference type="ARBA" id="ARBA00022692"/>
    </source>
</evidence>
<feature type="transmembrane region" description="Helical" evidence="6">
    <location>
        <begin position="354"/>
        <end position="371"/>
    </location>
</feature>
<name>A0A9P6B578_9AGAM</name>
<feature type="transmembrane region" description="Helical" evidence="6">
    <location>
        <begin position="546"/>
        <end position="565"/>
    </location>
</feature>
<organism evidence="8 9">
    <name type="scientific">Hydnum rufescens UP504</name>
    <dbReference type="NCBI Taxonomy" id="1448309"/>
    <lineage>
        <taxon>Eukaryota</taxon>
        <taxon>Fungi</taxon>
        <taxon>Dikarya</taxon>
        <taxon>Basidiomycota</taxon>
        <taxon>Agaricomycotina</taxon>
        <taxon>Agaricomycetes</taxon>
        <taxon>Cantharellales</taxon>
        <taxon>Hydnaceae</taxon>
        <taxon>Hydnum</taxon>
    </lineage>
</organism>
<dbReference type="InterPro" id="IPR011701">
    <property type="entry name" value="MFS"/>
</dbReference>
<comment type="subcellular location">
    <subcellularLocation>
        <location evidence="1">Endomembrane system</location>
        <topology evidence="1">Multi-pass membrane protein</topology>
    </subcellularLocation>
</comment>
<feature type="transmembrane region" description="Helical" evidence="6">
    <location>
        <begin position="311"/>
        <end position="334"/>
    </location>
</feature>
<evidence type="ECO:0000256" key="2">
    <source>
        <dbReference type="ARBA" id="ARBA00022448"/>
    </source>
</evidence>
<reference evidence="8" key="1">
    <citation type="journal article" date="2020" name="Nat. Commun.">
        <title>Large-scale genome sequencing of mycorrhizal fungi provides insights into the early evolution of symbiotic traits.</title>
        <authorList>
            <person name="Miyauchi S."/>
            <person name="Kiss E."/>
            <person name="Kuo A."/>
            <person name="Drula E."/>
            <person name="Kohler A."/>
            <person name="Sanchez-Garcia M."/>
            <person name="Morin E."/>
            <person name="Andreopoulos B."/>
            <person name="Barry K.W."/>
            <person name="Bonito G."/>
            <person name="Buee M."/>
            <person name="Carver A."/>
            <person name="Chen C."/>
            <person name="Cichocki N."/>
            <person name="Clum A."/>
            <person name="Culley D."/>
            <person name="Crous P.W."/>
            <person name="Fauchery L."/>
            <person name="Girlanda M."/>
            <person name="Hayes R.D."/>
            <person name="Keri Z."/>
            <person name="LaButti K."/>
            <person name="Lipzen A."/>
            <person name="Lombard V."/>
            <person name="Magnuson J."/>
            <person name="Maillard F."/>
            <person name="Murat C."/>
            <person name="Nolan M."/>
            <person name="Ohm R.A."/>
            <person name="Pangilinan J."/>
            <person name="Pereira M.F."/>
            <person name="Perotto S."/>
            <person name="Peter M."/>
            <person name="Pfister S."/>
            <person name="Riley R."/>
            <person name="Sitrit Y."/>
            <person name="Stielow J.B."/>
            <person name="Szollosi G."/>
            <person name="Zifcakova L."/>
            <person name="Stursova M."/>
            <person name="Spatafora J.W."/>
            <person name="Tedersoo L."/>
            <person name="Vaario L.M."/>
            <person name="Yamada A."/>
            <person name="Yan M."/>
            <person name="Wang P."/>
            <person name="Xu J."/>
            <person name="Bruns T."/>
            <person name="Baldrian P."/>
            <person name="Vilgalys R."/>
            <person name="Dunand C."/>
            <person name="Henrissat B."/>
            <person name="Grigoriev I.V."/>
            <person name="Hibbett D."/>
            <person name="Nagy L.G."/>
            <person name="Martin F.M."/>
        </authorList>
    </citation>
    <scope>NUCLEOTIDE SEQUENCE</scope>
    <source>
        <strain evidence="8">UP504</strain>
    </source>
</reference>
<feature type="transmembrane region" description="Helical" evidence="6">
    <location>
        <begin position="383"/>
        <end position="401"/>
    </location>
</feature>
<keyword evidence="4 6" id="KW-1133">Transmembrane helix</keyword>
<evidence type="ECO:0000256" key="6">
    <source>
        <dbReference type="SAM" id="Phobius"/>
    </source>
</evidence>
<accession>A0A9P6B578</accession>
<dbReference type="PANTHER" id="PTHR23501">
    <property type="entry name" value="MAJOR FACILITATOR SUPERFAMILY"/>
    <property type="match status" value="1"/>
</dbReference>
<dbReference type="OrthoDB" id="3437016at2759"/>
<proteinExistence type="predicted"/>
<feature type="transmembrane region" description="Helical" evidence="6">
    <location>
        <begin position="243"/>
        <end position="266"/>
    </location>
</feature>
<feature type="domain" description="Major facilitator superfamily (MFS) profile" evidence="7">
    <location>
        <begin position="50"/>
        <end position="545"/>
    </location>
</feature>
<protein>
    <recommendedName>
        <fullName evidence="7">Major facilitator superfamily (MFS) profile domain-containing protein</fullName>
    </recommendedName>
</protein>
<feature type="transmembrane region" description="Helical" evidence="6">
    <location>
        <begin position="407"/>
        <end position="428"/>
    </location>
</feature>
<dbReference type="Pfam" id="PF07690">
    <property type="entry name" value="MFS_1"/>
    <property type="match status" value="1"/>
</dbReference>
<dbReference type="GO" id="GO:0005886">
    <property type="term" value="C:plasma membrane"/>
    <property type="evidence" value="ECO:0007669"/>
    <property type="project" value="TreeGrafter"/>
</dbReference>
<evidence type="ECO:0000313" key="8">
    <source>
        <dbReference type="EMBL" id="KAF9517954.1"/>
    </source>
</evidence>
<dbReference type="GO" id="GO:0015174">
    <property type="term" value="F:basic amino acid transmembrane transporter activity"/>
    <property type="evidence" value="ECO:0007669"/>
    <property type="project" value="TreeGrafter"/>
</dbReference>
<keyword evidence="3 6" id="KW-0812">Transmembrane</keyword>
<feature type="transmembrane region" description="Helical" evidence="6">
    <location>
        <begin position="89"/>
        <end position="108"/>
    </location>
</feature>
<feature type="transmembrane region" description="Helical" evidence="6">
    <location>
        <begin position="146"/>
        <end position="164"/>
    </location>
</feature>
<feature type="transmembrane region" description="Helical" evidence="6">
    <location>
        <begin position="278"/>
        <end position="299"/>
    </location>
</feature>
<dbReference type="Proteomes" id="UP000886523">
    <property type="component" value="Unassembled WGS sequence"/>
</dbReference>
<gene>
    <name evidence="8" type="ORF">BS47DRAFT_1290213</name>
</gene>
<keyword evidence="5 6" id="KW-0472">Membrane</keyword>
<sequence length="582" mass="62573">MKSKLSASERQPLLGNQGTVGLAPTPLPLGPHGKKVPARRLGPLEIDPTTRGTILAGVWLGTFLTATTLVATLLGSISSEFKASHQASWLGTAFLLASCTFTPLYGRLCHVMGRRGANQMAVVFTGLGTLGCGLSTTMPILIASRFFTGFGAGGLLTTGSIIVSDMYTMRDRSMTAGIASIFIGLGMGLGGPLGGWISDQFGWRWAFLMQLPLFVLSFLLTSRSLHYVTPGKGGGAWDALKRVDYAGSLSLMIAVGSLLGFLSFYYNEDLDINHPYVITTLALTIAFFIIFVIVELYVAKEPVLAPSLLRQPVPALVGLSSVLVSQCNFAVMYFFPLWFESVQLTSASEAGSHLFPNAISMSLGSLFAGWIMQRTGKYKTLNVVFGIFPTASAVLIANLKIDSSPLTQWLSIVPLGFGNAVVLQTTYVPSQSNFRVNYAASQIAVGTGFSQLFRGIGQVCGVAGASAIFQAMLTDELRQRITGPGAEEIVQHIRHSAKLVVTLPPSLQHAAREAYAISLRSVFYFAAASTFSAFLIRLPVCPPASFFLLPYSLDTTMVVLSYLSCHLTTRRIDRPLPFLMVI</sequence>
<dbReference type="InterPro" id="IPR020846">
    <property type="entry name" value="MFS_dom"/>
</dbReference>
<feature type="transmembrane region" description="Helical" evidence="6">
    <location>
        <begin position="120"/>
        <end position="140"/>
    </location>
</feature>